<protein>
    <submittedName>
        <fullName evidence="1">Uncharacterized protein</fullName>
    </submittedName>
</protein>
<accession>A0A326U5T6</accession>
<dbReference type="Proteomes" id="UP000248806">
    <property type="component" value="Unassembled WGS sequence"/>
</dbReference>
<proteinExistence type="predicted"/>
<dbReference type="EMBL" id="QKUF01000012">
    <property type="protein sequence ID" value="PZW27392.1"/>
    <property type="molecule type" value="Genomic_DNA"/>
</dbReference>
<gene>
    <name evidence="1" type="ORF">EI42_03478</name>
</gene>
<evidence type="ECO:0000313" key="2">
    <source>
        <dbReference type="Proteomes" id="UP000248806"/>
    </source>
</evidence>
<sequence>MAKSHIQPKKLACQHKRRGSTCRTPSKLLLELLNRNDLPCINIKQAQISDFQLRHHAQGQE</sequence>
<comment type="caution">
    <text evidence="1">The sequence shown here is derived from an EMBL/GenBank/DDBJ whole genome shotgun (WGS) entry which is preliminary data.</text>
</comment>
<evidence type="ECO:0000313" key="1">
    <source>
        <dbReference type="EMBL" id="PZW27392.1"/>
    </source>
</evidence>
<reference evidence="1 2" key="1">
    <citation type="submission" date="2018-06" db="EMBL/GenBank/DDBJ databases">
        <title>Genomic Encyclopedia of Archaeal and Bacterial Type Strains, Phase II (KMG-II): from individual species to whole genera.</title>
        <authorList>
            <person name="Goeker M."/>
        </authorList>
    </citation>
    <scope>NUCLEOTIDE SEQUENCE [LARGE SCALE GENOMIC DNA]</scope>
    <source>
        <strain evidence="1 2">ATCC BAA-1881</strain>
    </source>
</reference>
<organism evidence="1 2">
    <name type="scientific">Thermosporothrix hazakensis</name>
    <dbReference type="NCBI Taxonomy" id="644383"/>
    <lineage>
        <taxon>Bacteria</taxon>
        <taxon>Bacillati</taxon>
        <taxon>Chloroflexota</taxon>
        <taxon>Ktedonobacteria</taxon>
        <taxon>Ktedonobacterales</taxon>
        <taxon>Thermosporotrichaceae</taxon>
        <taxon>Thermosporothrix</taxon>
    </lineage>
</organism>
<keyword evidence="2" id="KW-1185">Reference proteome</keyword>
<dbReference type="AlphaFoldDB" id="A0A326U5T6"/>
<name>A0A326U5T6_THEHA</name>